<accession>A0A9E2KMA3</accession>
<evidence type="ECO:0000256" key="7">
    <source>
        <dbReference type="ARBA" id="ARBA00023136"/>
    </source>
</evidence>
<keyword evidence="6 8" id="KW-1133">Transmembrane helix</keyword>
<feature type="transmembrane region" description="Helical" evidence="8">
    <location>
        <begin position="220"/>
        <end position="239"/>
    </location>
</feature>
<evidence type="ECO:0000256" key="4">
    <source>
        <dbReference type="ARBA" id="ARBA00022475"/>
    </source>
</evidence>
<evidence type="ECO:0000259" key="9">
    <source>
        <dbReference type="PROSITE" id="PS51012"/>
    </source>
</evidence>
<dbReference type="EMBL" id="JAHLFG010000014">
    <property type="protein sequence ID" value="MBU3826103.1"/>
    <property type="molecule type" value="Genomic_DNA"/>
</dbReference>
<feature type="transmembrane region" description="Helical" evidence="8">
    <location>
        <begin position="333"/>
        <end position="356"/>
    </location>
</feature>
<comment type="subcellular location">
    <subcellularLocation>
        <location evidence="8">Cell inner membrane</location>
        <topology evidence="8">Multi-pass membrane protein</topology>
    </subcellularLocation>
    <subcellularLocation>
        <location evidence="1">Cell membrane</location>
        <topology evidence="1">Multi-pass membrane protein</topology>
    </subcellularLocation>
</comment>
<comment type="similarity">
    <text evidence="2 8">Belongs to the ABC-2 integral membrane protein family.</text>
</comment>
<comment type="caution">
    <text evidence="10">The sequence shown here is derived from an EMBL/GenBank/DDBJ whole genome shotgun (WGS) entry which is preliminary data.</text>
</comment>
<dbReference type="Proteomes" id="UP000824150">
    <property type="component" value="Unassembled WGS sequence"/>
</dbReference>
<dbReference type="InterPro" id="IPR051449">
    <property type="entry name" value="ABC-2_transporter_component"/>
</dbReference>
<dbReference type="GO" id="GO:0043190">
    <property type="term" value="C:ATP-binding cassette (ABC) transporter complex"/>
    <property type="evidence" value="ECO:0007669"/>
    <property type="project" value="InterPro"/>
</dbReference>
<evidence type="ECO:0000256" key="2">
    <source>
        <dbReference type="ARBA" id="ARBA00007783"/>
    </source>
</evidence>
<feature type="transmembrane region" description="Helical" evidence="8">
    <location>
        <begin position="31"/>
        <end position="51"/>
    </location>
</feature>
<dbReference type="InterPro" id="IPR047817">
    <property type="entry name" value="ABC2_TM_bact-type"/>
</dbReference>
<gene>
    <name evidence="10" type="ORF">IAA31_01215</name>
</gene>
<dbReference type="GO" id="GO:0140359">
    <property type="term" value="F:ABC-type transporter activity"/>
    <property type="evidence" value="ECO:0007669"/>
    <property type="project" value="InterPro"/>
</dbReference>
<evidence type="ECO:0000313" key="11">
    <source>
        <dbReference type="Proteomes" id="UP000824150"/>
    </source>
</evidence>
<keyword evidence="7 8" id="KW-0472">Membrane</keyword>
<feature type="domain" description="ABC transmembrane type-2" evidence="9">
    <location>
        <begin position="133"/>
        <end position="359"/>
    </location>
</feature>
<evidence type="ECO:0000256" key="3">
    <source>
        <dbReference type="ARBA" id="ARBA00022448"/>
    </source>
</evidence>
<dbReference type="PANTHER" id="PTHR30294">
    <property type="entry name" value="MEMBRANE COMPONENT OF ABC TRANSPORTER YHHJ-RELATED"/>
    <property type="match status" value="1"/>
</dbReference>
<feature type="transmembrane region" description="Helical" evidence="8">
    <location>
        <begin position="245"/>
        <end position="269"/>
    </location>
</feature>
<evidence type="ECO:0000256" key="6">
    <source>
        <dbReference type="ARBA" id="ARBA00022989"/>
    </source>
</evidence>
<feature type="transmembrane region" description="Helical" evidence="8">
    <location>
        <begin position="276"/>
        <end position="299"/>
    </location>
</feature>
<dbReference type="PRINTS" id="PR00164">
    <property type="entry name" value="ABC2TRNSPORT"/>
</dbReference>
<dbReference type="AlphaFoldDB" id="A0A9E2KMA3"/>
<proteinExistence type="inferred from homology"/>
<organism evidence="10 11">
    <name type="scientific">Candidatus Anaerobiospirillum merdipullorum</name>
    <dbReference type="NCBI Taxonomy" id="2838450"/>
    <lineage>
        <taxon>Bacteria</taxon>
        <taxon>Pseudomonadati</taxon>
        <taxon>Pseudomonadota</taxon>
        <taxon>Gammaproteobacteria</taxon>
        <taxon>Aeromonadales</taxon>
        <taxon>Succinivibrionaceae</taxon>
        <taxon>Anaerobiospirillum</taxon>
    </lineage>
</organism>
<dbReference type="PROSITE" id="PS51012">
    <property type="entry name" value="ABC_TM2"/>
    <property type="match status" value="1"/>
</dbReference>
<dbReference type="Pfam" id="PF12698">
    <property type="entry name" value="ABC2_membrane_3"/>
    <property type="match status" value="1"/>
</dbReference>
<keyword evidence="3 8" id="KW-0813">Transport</keyword>
<sequence length="361" mass="40051">MTAWQAAWLRIWALMKKEFLMMWLDKGTRKILFIPILVQCVIFGYGATFNLEKVPLTLLDESHSVQSMRLCNELKANSLFDVVQECLSQQCLQQSLSTGQAVVGLHLPVDFATHGQLYLIADARNTTAANTALGYIEQSLVADSAQAQLQLNFRYYYNEHNITRYSFLTSMILALTLIQITLLSSLTVAREREEGNFDMLLLTPATPLEILIGKALPPTITACMQSLLLFLICRFYFAIPLRGSFLLLSLVVVLFALAVVGLGLAISALARSAQQALITAFIIALPCVILSGLITPLAAMPPALQVFVKCVNPLYYGIEALQRIYLEGAGFMAIYHLLIPLLICASITLPIARYLFDHQLD</sequence>
<name>A0A9E2KMA3_9GAMM</name>
<evidence type="ECO:0000256" key="1">
    <source>
        <dbReference type="ARBA" id="ARBA00004651"/>
    </source>
</evidence>
<keyword evidence="4 8" id="KW-1003">Cell membrane</keyword>
<reference evidence="10" key="1">
    <citation type="journal article" date="2021" name="PeerJ">
        <title>Extensive microbial diversity within the chicken gut microbiome revealed by metagenomics and culture.</title>
        <authorList>
            <person name="Gilroy R."/>
            <person name="Ravi A."/>
            <person name="Getino M."/>
            <person name="Pursley I."/>
            <person name="Horton D.L."/>
            <person name="Alikhan N.F."/>
            <person name="Baker D."/>
            <person name="Gharbi K."/>
            <person name="Hall N."/>
            <person name="Watson M."/>
            <person name="Adriaenssens E.M."/>
            <person name="Foster-Nyarko E."/>
            <person name="Jarju S."/>
            <person name="Secka A."/>
            <person name="Antonio M."/>
            <person name="Oren A."/>
            <person name="Chaudhuri R.R."/>
            <person name="La Ragione R."/>
            <person name="Hildebrand F."/>
            <person name="Pallen M.J."/>
        </authorList>
    </citation>
    <scope>NUCLEOTIDE SEQUENCE</scope>
    <source>
        <strain evidence="10">687</strain>
    </source>
</reference>
<evidence type="ECO:0000313" key="10">
    <source>
        <dbReference type="EMBL" id="MBU3826103.1"/>
    </source>
</evidence>
<keyword evidence="5 8" id="KW-0812">Transmembrane</keyword>
<evidence type="ECO:0000256" key="8">
    <source>
        <dbReference type="RuleBase" id="RU361157"/>
    </source>
</evidence>
<reference evidence="10" key="2">
    <citation type="submission" date="2021-04" db="EMBL/GenBank/DDBJ databases">
        <authorList>
            <person name="Gilroy R."/>
        </authorList>
    </citation>
    <scope>NUCLEOTIDE SEQUENCE</scope>
    <source>
        <strain evidence="10">687</strain>
    </source>
</reference>
<protein>
    <recommendedName>
        <fullName evidence="8">Transport permease protein</fullName>
    </recommendedName>
</protein>
<evidence type="ECO:0000256" key="5">
    <source>
        <dbReference type="ARBA" id="ARBA00022692"/>
    </source>
</evidence>
<feature type="transmembrane region" description="Helical" evidence="8">
    <location>
        <begin position="165"/>
        <end position="189"/>
    </location>
</feature>
<dbReference type="InterPro" id="IPR000412">
    <property type="entry name" value="ABC_2_transport"/>
</dbReference>
<dbReference type="PANTHER" id="PTHR30294:SF44">
    <property type="entry name" value="MULTIDRUG ABC TRANSPORTER PERMEASE YBHR-RELATED"/>
    <property type="match status" value="1"/>
</dbReference>
<dbReference type="InterPro" id="IPR013525">
    <property type="entry name" value="ABC2_TM"/>
</dbReference>